<dbReference type="RefSeq" id="WP_245121362.1">
    <property type="nucleotide sequence ID" value="NZ_CP095061.1"/>
</dbReference>
<feature type="signal peptide" evidence="2">
    <location>
        <begin position="1"/>
        <end position="18"/>
    </location>
</feature>
<feature type="chain" id="PRO_5047154293" evidence="2">
    <location>
        <begin position="19"/>
        <end position="440"/>
    </location>
</feature>
<dbReference type="Proteomes" id="UP000830401">
    <property type="component" value="Chromosome"/>
</dbReference>
<name>A0ABY4G7U7_9BACT</name>
<evidence type="ECO:0000256" key="2">
    <source>
        <dbReference type="SAM" id="SignalP"/>
    </source>
</evidence>
<dbReference type="EMBL" id="CP095061">
    <property type="protein sequence ID" value="UOQ66826.1"/>
    <property type="molecule type" value="Genomic_DNA"/>
</dbReference>
<feature type="region of interest" description="Disordered" evidence="1">
    <location>
        <begin position="24"/>
        <end position="53"/>
    </location>
</feature>
<proteinExistence type="predicted"/>
<keyword evidence="4" id="KW-1185">Reference proteome</keyword>
<protein>
    <submittedName>
        <fullName evidence="3">Uncharacterized protein</fullName>
    </submittedName>
</protein>
<reference evidence="3" key="1">
    <citation type="submission" date="2022-04" db="EMBL/GenBank/DDBJ databases">
        <title>Hymenobacter sp. isolated from the air.</title>
        <authorList>
            <person name="Won M."/>
            <person name="Lee C.-M."/>
            <person name="Woen H.-Y."/>
            <person name="Kwon S.-W."/>
        </authorList>
    </citation>
    <scope>NUCLEOTIDE SEQUENCE</scope>
    <source>
        <strain evidence="3">5420S-77</strain>
    </source>
</reference>
<keyword evidence="2" id="KW-0732">Signal</keyword>
<evidence type="ECO:0000313" key="4">
    <source>
        <dbReference type="Proteomes" id="UP000830401"/>
    </source>
</evidence>
<organism evidence="3 4">
    <name type="scientific">Hymenobacter volaticus</name>
    <dbReference type="NCBI Taxonomy" id="2932254"/>
    <lineage>
        <taxon>Bacteria</taxon>
        <taxon>Pseudomonadati</taxon>
        <taxon>Bacteroidota</taxon>
        <taxon>Cytophagia</taxon>
        <taxon>Cytophagales</taxon>
        <taxon>Hymenobacteraceae</taxon>
        <taxon>Hymenobacter</taxon>
    </lineage>
</organism>
<evidence type="ECO:0000313" key="3">
    <source>
        <dbReference type="EMBL" id="UOQ66826.1"/>
    </source>
</evidence>
<gene>
    <name evidence="3" type="ORF">MUN86_02585</name>
</gene>
<accession>A0ABY4G7U7</accession>
<sequence>MRFPVCRFTLSAALLLLAACTEQKNPQTKQPPSAKPTPPADTTAAIPASRPTRPDTAYMQDIAAYLAGQPVSSQSALRPLTTQPAWQLFAADADKSWAQYHATRTNKIESWAATELDSVRASSSTIFYPFSGPDLLNAVTMFPDSKTYVLLGLEPVGSVPSRSTLENPKLFPALKAALWSVLNFSFFRTNDMAVELNSSKVRNSPKPKLQLIPREPKDSLSKTATSTTGVKAPKPVMLDGVLPVMMLFATRTGHQVQNVRYVQLNTEGELTDADSTVIQKPGPKVIPGVELIMLNKAGAEQKVYYFSADISDWKMGSNKDAVIQYAKSLGDLTTYVKSATYLMHKPYFSKVRNLILERSNYVLQDDSGIALKYFRPSDWQLTYYGTYKRPINLFAKHYQPAMTMAYADTIHRPRPLPFGTGYNWRQNDSNLLLARRQRPM</sequence>
<dbReference type="PROSITE" id="PS51257">
    <property type="entry name" value="PROKAR_LIPOPROTEIN"/>
    <property type="match status" value="1"/>
</dbReference>
<feature type="compositionally biased region" description="Low complexity" evidence="1">
    <location>
        <begin position="40"/>
        <end position="49"/>
    </location>
</feature>
<feature type="region of interest" description="Disordered" evidence="1">
    <location>
        <begin position="203"/>
        <end position="228"/>
    </location>
</feature>
<evidence type="ECO:0000256" key="1">
    <source>
        <dbReference type="SAM" id="MobiDB-lite"/>
    </source>
</evidence>